<dbReference type="InterPro" id="IPR041492">
    <property type="entry name" value="HAD_2"/>
</dbReference>
<dbReference type="Pfam" id="PF13419">
    <property type="entry name" value="HAD_2"/>
    <property type="match status" value="1"/>
</dbReference>
<dbReference type="GO" id="GO:0008967">
    <property type="term" value="F:phosphoglycolate phosphatase activity"/>
    <property type="evidence" value="ECO:0007669"/>
    <property type="project" value="TreeGrafter"/>
</dbReference>
<protein>
    <submittedName>
        <fullName evidence="1">Phosphoglycolate phosphatase/pyrophosphatase PpaX/AHBA synthesis associated protein</fullName>
    </submittedName>
</protein>
<sequence length="222" mass="23247">MSRAVLFDLDGVLLDSQDTHLATLAGYAMTMLGRRVTTADLPAGAHLAPRDGVLAALGLDGPLHEKAWDAATATAGLRAEPFPFTIGTLTELRASGVATGLVTLRSRRRADWLLPPHLLALLGTVVCFEDAPPKPAPDGLLLALDRLGADPRETVFVGDTVLDVRAAQAANVQAVGVGWGYTEPEALVRAGAEVVIHHPGGLASALLLLTVSQQPNDYAKRS</sequence>
<dbReference type="Gene3D" id="1.10.150.240">
    <property type="entry name" value="Putative phosphatase, domain 2"/>
    <property type="match status" value="1"/>
</dbReference>
<dbReference type="Gene3D" id="3.40.50.1000">
    <property type="entry name" value="HAD superfamily/HAD-like"/>
    <property type="match status" value="1"/>
</dbReference>
<dbReference type="InterPro" id="IPR050155">
    <property type="entry name" value="HAD-like_hydrolase_sf"/>
</dbReference>
<dbReference type="AlphaFoldDB" id="A0A8G1UKV7"/>
<dbReference type="SFLD" id="SFLDG01129">
    <property type="entry name" value="C1.5:_HAD__Beta-PGM__Phosphata"/>
    <property type="match status" value="1"/>
</dbReference>
<gene>
    <name evidence="1" type="ORF">EDD39_1639</name>
</gene>
<dbReference type="SFLD" id="SFLDS00003">
    <property type="entry name" value="Haloacid_Dehalogenase"/>
    <property type="match status" value="1"/>
</dbReference>
<dbReference type="InterPro" id="IPR023214">
    <property type="entry name" value="HAD_sf"/>
</dbReference>
<dbReference type="InterPro" id="IPR036412">
    <property type="entry name" value="HAD-like_sf"/>
</dbReference>
<evidence type="ECO:0000313" key="1">
    <source>
        <dbReference type="EMBL" id="ROR43479.1"/>
    </source>
</evidence>
<name>A0A8G1UKV7_9ACTN</name>
<dbReference type="PANTHER" id="PTHR43434">
    <property type="entry name" value="PHOSPHOGLYCOLATE PHOSPHATASE"/>
    <property type="match status" value="1"/>
</dbReference>
<dbReference type="PANTHER" id="PTHR43434:SF1">
    <property type="entry name" value="PHOSPHOGLYCOLATE PHOSPHATASE"/>
    <property type="match status" value="1"/>
</dbReference>
<dbReference type="NCBIfam" id="TIGR01549">
    <property type="entry name" value="HAD-SF-IA-v1"/>
    <property type="match status" value="1"/>
</dbReference>
<organism evidence="1 2">
    <name type="scientific">Kitasatospora cineracea</name>
    <dbReference type="NCBI Taxonomy" id="88074"/>
    <lineage>
        <taxon>Bacteria</taxon>
        <taxon>Bacillati</taxon>
        <taxon>Actinomycetota</taxon>
        <taxon>Actinomycetes</taxon>
        <taxon>Kitasatosporales</taxon>
        <taxon>Streptomycetaceae</taxon>
        <taxon>Kitasatospora</taxon>
    </lineage>
</organism>
<dbReference type="Proteomes" id="UP000267408">
    <property type="component" value="Unassembled WGS sequence"/>
</dbReference>
<accession>A0A8G1UKV7</accession>
<dbReference type="SUPFAM" id="SSF56784">
    <property type="entry name" value="HAD-like"/>
    <property type="match status" value="1"/>
</dbReference>
<proteinExistence type="predicted"/>
<comment type="caution">
    <text evidence="1">The sequence shown here is derived from an EMBL/GenBank/DDBJ whole genome shotgun (WGS) entry which is preliminary data.</text>
</comment>
<dbReference type="RefSeq" id="WP_123554369.1">
    <property type="nucleotide sequence ID" value="NZ_RJVJ01000001.1"/>
</dbReference>
<dbReference type="PRINTS" id="PR00413">
    <property type="entry name" value="HADHALOGNASE"/>
</dbReference>
<dbReference type="OrthoDB" id="9793014at2"/>
<dbReference type="InterPro" id="IPR023198">
    <property type="entry name" value="PGP-like_dom2"/>
</dbReference>
<dbReference type="NCBIfam" id="TIGR01509">
    <property type="entry name" value="HAD-SF-IA-v3"/>
    <property type="match status" value="1"/>
</dbReference>
<evidence type="ECO:0000313" key="2">
    <source>
        <dbReference type="Proteomes" id="UP000267408"/>
    </source>
</evidence>
<reference evidence="1 2" key="1">
    <citation type="submission" date="2018-11" db="EMBL/GenBank/DDBJ databases">
        <title>Sequencing the genomes of 1000 actinobacteria strains.</title>
        <authorList>
            <person name="Klenk H.-P."/>
        </authorList>
    </citation>
    <scope>NUCLEOTIDE SEQUENCE [LARGE SCALE GENOMIC DNA]</scope>
    <source>
        <strain evidence="1 2">DSM 44780</strain>
    </source>
</reference>
<dbReference type="InterPro" id="IPR006439">
    <property type="entry name" value="HAD-SF_hydro_IA"/>
</dbReference>
<dbReference type="GO" id="GO:0006281">
    <property type="term" value="P:DNA repair"/>
    <property type="evidence" value="ECO:0007669"/>
    <property type="project" value="TreeGrafter"/>
</dbReference>
<dbReference type="EMBL" id="RJVJ01000001">
    <property type="protein sequence ID" value="ROR43479.1"/>
    <property type="molecule type" value="Genomic_DNA"/>
</dbReference>